<dbReference type="RefSeq" id="WP_203822629.1">
    <property type="nucleotide sequence ID" value="NZ_BAAABP010000005.1"/>
</dbReference>
<name>A0A919JAX0_9ACTN</name>
<sequence length="177" mass="18189">MAYTTALTAVANASLTAAQWNASVRDNLAETAPAKATTAGSFFVATAANTIAERIPKAHTVGTTQNTTLTSYTNLATVGPTVTVTSGANALIMWGAQLYSGTTGQSIYMSYAISGATSVAATDASAVVSTNTLNYPIQMSRVVLQSTTAGSNVITCQYRVDGGTGNYGQRNLNVVPF</sequence>
<gene>
    <name evidence="1" type="ORF">Afe05nite_81280</name>
</gene>
<protein>
    <submittedName>
        <fullName evidence="1">Uncharacterized protein</fullName>
    </submittedName>
</protein>
<proteinExistence type="predicted"/>
<evidence type="ECO:0000313" key="2">
    <source>
        <dbReference type="Proteomes" id="UP000598174"/>
    </source>
</evidence>
<organism evidence="1 2">
    <name type="scientific">Paractinoplanes ferrugineus</name>
    <dbReference type="NCBI Taxonomy" id="113564"/>
    <lineage>
        <taxon>Bacteria</taxon>
        <taxon>Bacillati</taxon>
        <taxon>Actinomycetota</taxon>
        <taxon>Actinomycetes</taxon>
        <taxon>Micromonosporales</taxon>
        <taxon>Micromonosporaceae</taxon>
        <taxon>Paractinoplanes</taxon>
    </lineage>
</organism>
<keyword evidence="2" id="KW-1185">Reference proteome</keyword>
<dbReference type="AlphaFoldDB" id="A0A919JAX0"/>
<dbReference type="Proteomes" id="UP000598174">
    <property type="component" value="Unassembled WGS sequence"/>
</dbReference>
<accession>A0A919JAX0</accession>
<evidence type="ECO:0000313" key="1">
    <source>
        <dbReference type="EMBL" id="GIE16288.1"/>
    </source>
</evidence>
<dbReference type="EMBL" id="BOMM01000081">
    <property type="protein sequence ID" value="GIE16288.1"/>
    <property type="molecule type" value="Genomic_DNA"/>
</dbReference>
<reference evidence="1" key="1">
    <citation type="submission" date="2021-01" db="EMBL/GenBank/DDBJ databases">
        <title>Whole genome shotgun sequence of Actinoplanes ferrugineus NBRC 15555.</title>
        <authorList>
            <person name="Komaki H."/>
            <person name="Tamura T."/>
        </authorList>
    </citation>
    <scope>NUCLEOTIDE SEQUENCE</scope>
    <source>
        <strain evidence="1">NBRC 15555</strain>
    </source>
</reference>
<comment type="caution">
    <text evidence="1">The sequence shown here is derived from an EMBL/GenBank/DDBJ whole genome shotgun (WGS) entry which is preliminary data.</text>
</comment>